<sequence>MKGNPLSEGTASPTKTSRQGVTIPPPPLLSRVGNSATSFQPPTPATTSQSRCKTPLTSQPHQSPDSHIDEKILHRNITNPSCLNLAIDRVKGKEVLRSATKKADLHISKFGNTLEAEMRRNESHHLTVGLSAKLVWYIPSCLQQKKLSLKFPHRKFGAF</sequence>
<organism evidence="2 3">
    <name type="scientific">Echinococcus multilocularis</name>
    <name type="common">Fox tapeworm</name>
    <dbReference type="NCBI Taxonomy" id="6211"/>
    <lineage>
        <taxon>Eukaryota</taxon>
        <taxon>Metazoa</taxon>
        <taxon>Spiralia</taxon>
        <taxon>Lophotrochozoa</taxon>
        <taxon>Platyhelminthes</taxon>
        <taxon>Cestoda</taxon>
        <taxon>Eucestoda</taxon>
        <taxon>Cyclophyllidea</taxon>
        <taxon>Taeniidae</taxon>
        <taxon>Echinococcus</taxon>
    </lineage>
</organism>
<feature type="region of interest" description="Disordered" evidence="1">
    <location>
        <begin position="1"/>
        <end position="71"/>
    </location>
</feature>
<accession>A0A0S4MKA2</accession>
<name>A0A0S4MKA2_ECHMU</name>
<evidence type="ECO:0000313" key="2">
    <source>
        <dbReference type="EMBL" id="CUT98604.1"/>
    </source>
</evidence>
<dbReference type="EMBL" id="LN902841">
    <property type="protein sequence ID" value="CUT98604.1"/>
    <property type="molecule type" value="Genomic_DNA"/>
</dbReference>
<feature type="compositionally biased region" description="Polar residues" evidence="1">
    <location>
        <begin position="7"/>
        <end position="20"/>
    </location>
</feature>
<dbReference type="Proteomes" id="UP000017246">
    <property type="component" value="Unassembled WGS sequence"/>
</dbReference>
<keyword evidence="2" id="KW-0347">Helicase</keyword>
<keyword evidence="2" id="KW-0067">ATP-binding</keyword>
<evidence type="ECO:0000313" key="3">
    <source>
        <dbReference type="Proteomes" id="UP000017246"/>
    </source>
</evidence>
<dbReference type="GO" id="GO:0004386">
    <property type="term" value="F:helicase activity"/>
    <property type="evidence" value="ECO:0007669"/>
    <property type="project" value="UniProtKB-KW"/>
</dbReference>
<dbReference type="AlphaFoldDB" id="A0A0S4MKA2"/>
<keyword evidence="2" id="KW-0378">Hydrolase</keyword>
<keyword evidence="2" id="KW-0547">Nucleotide-binding</keyword>
<reference evidence="2" key="1">
    <citation type="journal article" date="2013" name="Nature">
        <title>The genomes of four tapeworm species reveal adaptations to parasitism.</title>
        <authorList>
            <person name="Tsai I.J."/>
            <person name="Zarowiecki M."/>
            <person name="Holroyd N."/>
            <person name="Garciarrubio A."/>
            <person name="Sanchez-Flores A."/>
            <person name="Brooks K.L."/>
            <person name="Tracey A."/>
            <person name="Bobes R.J."/>
            <person name="Fragoso G."/>
            <person name="Sciutto E."/>
            <person name="Aslett M."/>
            <person name="Beasley H."/>
            <person name="Bennett H.M."/>
            <person name="Cai J."/>
            <person name="Camicia F."/>
            <person name="Clark R."/>
            <person name="Cucher M."/>
            <person name="De Silva N."/>
            <person name="Day T.A."/>
            <person name="Deplazes P."/>
            <person name="Estrada K."/>
            <person name="Fernandez C."/>
            <person name="Holland P.W."/>
            <person name="Hou J."/>
            <person name="Hu S."/>
            <person name="Huckvale T."/>
            <person name="Hung S.S."/>
            <person name="Kamenetzky L."/>
            <person name="Keane J.A."/>
            <person name="Kiss F."/>
            <person name="Koziol U."/>
            <person name="Lambert O."/>
            <person name="Liu K."/>
            <person name="Luo X."/>
            <person name="Luo Y."/>
            <person name="Macchiaroli N."/>
            <person name="Nichol S."/>
            <person name="Paps J."/>
            <person name="Parkinson J."/>
            <person name="Pouchkina-Stantcheva N."/>
            <person name="Riddiford N."/>
            <person name="Rosenzvit M."/>
            <person name="Salinas G."/>
            <person name="Wasmuth J.D."/>
            <person name="Zamanian M."/>
            <person name="Zheng Y."/>
            <person name="Cai X."/>
            <person name="Soberon X."/>
            <person name="Olson P.D."/>
            <person name="Laclette J.P."/>
            <person name="Brehm K."/>
            <person name="Berriman M."/>
            <person name="Garciarrubio A."/>
            <person name="Bobes R.J."/>
            <person name="Fragoso G."/>
            <person name="Sanchez-Flores A."/>
            <person name="Estrada K."/>
            <person name="Cevallos M.A."/>
            <person name="Morett E."/>
            <person name="Gonzalez V."/>
            <person name="Portillo T."/>
            <person name="Ochoa-Leyva A."/>
            <person name="Jose M.V."/>
            <person name="Sciutto E."/>
            <person name="Landa A."/>
            <person name="Jimenez L."/>
            <person name="Valdes V."/>
            <person name="Carrero J.C."/>
            <person name="Larralde C."/>
            <person name="Morales-Montor J."/>
            <person name="Limon-Lason J."/>
            <person name="Soberon X."/>
            <person name="Laclette J.P."/>
        </authorList>
    </citation>
    <scope>NUCLEOTIDE SEQUENCE [LARGE SCALE GENOMIC DNA]</scope>
</reference>
<proteinExistence type="predicted"/>
<protein>
    <submittedName>
        <fullName evidence="2">Regulator of telomere elongation helicase 1 homolog</fullName>
    </submittedName>
</protein>
<reference evidence="2" key="2">
    <citation type="submission" date="2015-11" db="EMBL/GenBank/DDBJ databases">
        <authorList>
            <person name="Zhang Y."/>
            <person name="Guo Z."/>
        </authorList>
    </citation>
    <scope>NUCLEOTIDE SEQUENCE</scope>
</reference>
<feature type="compositionally biased region" description="Polar residues" evidence="1">
    <location>
        <begin position="32"/>
        <end position="63"/>
    </location>
</feature>
<evidence type="ECO:0000256" key="1">
    <source>
        <dbReference type="SAM" id="MobiDB-lite"/>
    </source>
</evidence>
<keyword evidence="3" id="KW-1185">Reference proteome</keyword>